<evidence type="ECO:0000313" key="7">
    <source>
        <dbReference type="EMBL" id="KEJ91039.1"/>
    </source>
</evidence>
<dbReference type="PRINTS" id="PR01021">
    <property type="entry name" value="OMPADOMAIN"/>
</dbReference>
<dbReference type="Gene3D" id="3.40.1520.20">
    <property type="match status" value="1"/>
</dbReference>
<dbReference type="InterPro" id="IPR006690">
    <property type="entry name" value="OMPA-like_CS"/>
</dbReference>
<dbReference type="InterPro" id="IPR006664">
    <property type="entry name" value="OMP_bac"/>
</dbReference>
<dbReference type="InterPro" id="IPR050330">
    <property type="entry name" value="Bact_OuterMem_StrucFunc"/>
</dbReference>
<evidence type="ECO:0000256" key="4">
    <source>
        <dbReference type="PROSITE-ProRule" id="PRU00473"/>
    </source>
</evidence>
<dbReference type="CDD" id="cd07185">
    <property type="entry name" value="OmpA_C-like"/>
    <property type="match status" value="1"/>
</dbReference>
<keyword evidence="3" id="KW-0998">Cell outer membrane</keyword>
<dbReference type="GO" id="GO:0009279">
    <property type="term" value="C:cell outer membrane"/>
    <property type="evidence" value="ECO:0007669"/>
    <property type="project" value="UniProtKB-SubCell"/>
</dbReference>
<evidence type="ECO:0000259" key="6">
    <source>
        <dbReference type="PROSITE" id="PS51123"/>
    </source>
</evidence>
<evidence type="ECO:0000256" key="5">
    <source>
        <dbReference type="SAM" id="MobiDB-lite"/>
    </source>
</evidence>
<evidence type="ECO:0000256" key="1">
    <source>
        <dbReference type="ARBA" id="ARBA00004442"/>
    </source>
</evidence>
<evidence type="ECO:0000256" key="2">
    <source>
        <dbReference type="ARBA" id="ARBA00023136"/>
    </source>
</evidence>
<reference evidence="7 8" key="1">
    <citation type="submission" date="2014-01" db="EMBL/GenBank/DDBJ databases">
        <title>Sulfitobacter donghicola JCM 14565 Genome Sequencing.</title>
        <authorList>
            <person name="Lai Q."/>
            <person name="Hong Z."/>
        </authorList>
    </citation>
    <scope>NUCLEOTIDE SEQUENCE [LARGE SCALE GENOMIC DNA]</scope>
    <source>
        <strain evidence="7 8">JCM 14565</strain>
    </source>
</reference>
<dbReference type="PROSITE" id="PS01068">
    <property type="entry name" value="OMPA_1"/>
    <property type="match status" value="1"/>
</dbReference>
<comment type="subcellular location">
    <subcellularLocation>
        <location evidence="1">Cell outer membrane</location>
    </subcellularLocation>
</comment>
<dbReference type="PANTHER" id="PTHR30329">
    <property type="entry name" value="STATOR ELEMENT OF FLAGELLAR MOTOR COMPLEX"/>
    <property type="match status" value="1"/>
</dbReference>
<sequence>MRPILIVGVAIATLLTFYSALWFKSETIEADITQRVTDNLAQSDANGIEIDVNGRHVTLSGIVNDETTEAAYLNTADQTYGALGPIDGLTMQKNAGYLKAVKSATGIKLVGTVPSEDARVALLGAAAEGTQGEVIDGLTLGATDGEWTSEAGFGLSQMGQLSSGTLSVTPDSYTLSGTANGDAMPLRSAVADRAGWQTFVSAPTVESDLSSQLSALQADVADRDNSIAEISTERDTLATSLAAMTLARDTAVEQGEASIAALTDERDTAVTDLEALRASLNDTQSDSTTLRGELSDAQTALESATTELADRDATIVALNTQVTDLNANNAALAAELETQKASMSSDAQTGAELRAQIADQTANLAARGATITELEGKLDEATTAQTASLAQIETLSADNTAKDAVISELDAKVAKANEMQTEAEGQIATLSEALKTRDGTVDDLTARLADQSQDTSKLADLSAQIETLETSNKGLASEVAAFGAVIASKDATIADLRKNKPAVAAANVPAGSSEFAAQCSARAGEVLETAQINFSSGTANIRNNSVEVLERLTGIALACADSGLGVEVGGHTDSQGSDEANQALSEQRATAIVKFMSDRGVPADALTAVGYGEAQPIGDNETPEGRAQNRRISFEWQAR</sequence>
<dbReference type="RefSeq" id="WP_025058756.1">
    <property type="nucleotide sequence ID" value="NZ_JAMC01000001.1"/>
</dbReference>
<gene>
    <name evidence="7" type="ORF">DSW25_00265</name>
</gene>
<protein>
    <recommendedName>
        <fullName evidence="6">OmpA-like domain-containing protein</fullName>
    </recommendedName>
</protein>
<dbReference type="PROSITE" id="PS51123">
    <property type="entry name" value="OMPA_2"/>
    <property type="match status" value="1"/>
</dbReference>
<dbReference type="EMBL" id="JAMC01000001">
    <property type="protein sequence ID" value="KEJ91039.1"/>
    <property type="molecule type" value="Genomic_DNA"/>
</dbReference>
<dbReference type="Pfam" id="PF00691">
    <property type="entry name" value="OmpA"/>
    <property type="match status" value="1"/>
</dbReference>
<accession>A0A073IMV7</accession>
<comment type="caution">
    <text evidence="7">The sequence shown here is derived from an EMBL/GenBank/DDBJ whole genome shotgun (WGS) entry which is preliminary data.</text>
</comment>
<dbReference type="Proteomes" id="UP000027734">
    <property type="component" value="Unassembled WGS sequence"/>
</dbReference>
<dbReference type="AlphaFoldDB" id="A0A073IMV7"/>
<dbReference type="Gene3D" id="1.10.287.1490">
    <property type="match status" value="1"/>
</dbReference>
<feature type="region of interest" description="Disordered" evidence="5">
    <location>
        <begin position="614"/>
        <end position="639"/>
    </location>
</feature>
<dbReference type="eggNOG" id="COG2885">
    <property type="taxonomic scope" value="Bacteria"/>
</dbReference>
<dbReference type="SUPFAM" id="SSF103088">
    <property type="entry name" value="OmpA-like"/>
    <property type="match status" value="1"/>
</dbReference>
<proteinExistence type="predicted"/>
<keyword evidence="2 4" id="KW-0472">Membrane</keyword>
<feature type="domain" description="OmpA-like" evidence="6">
    <location>
        <begin position="521"/>
        <end position="639"/>
    </location>
</feature>
<evidence type="ECO:0000256" key="3">
    <source>
        <dbReference type="ARBA" id="ARBA00023237"/>
    </source>
</evidence>
<keyword evidence="8" id="KW-1185">Reference proteome</keyword>
<dbReference type="InterPro" id="IPR006665">
    <property type="entry name" value="OmpA-like"/>
</dbReference>
<dbReference type="InterPro" id="IPR036737">
    <property type="entry name" value="OmpA-like_sf"/>
</dbReference>
<evidence type="ECO:0000313" key="8">
    <source>
        <dbReference type="Proteomes" id="UP000027734"/>
    </source>
</evidence>
<organism evidence="7 8">
    <name type="scientific">Sulfitobacter donghicola DSW-25 = KCTC 12864 = JCM 14565</name>
    <dbReference type="NCBI Taxonomy" id="1300350"/>
    <lineage>
        <taxon>Bacteria</taxon>
        <taxon>Pseudomonadati</taxon>
        <taxon>Pseudomonadota</taxon>
        <taxon>Alphaproteobacteria</taxon>
        <taxon>Rhodobacterales</taxon>
        <taxon>Roseobacteraceae</taxon>
        <taxon>Sulfitobacter</taxon>
    </lineage>
</organism>
<dbReference type="Gene3D" id="3.30.1330.60">
    <property type="entry name" value="OmpA-like domain"/>
    <property type="match status" value="1"/>
</dbReference>
<dbReference type="STRING" id="1300350.Z948_1341"/>
<dbReference type="OrthoDB" id="5525824at2"/>
<name>A0A073IMV7_9RHOB</name>
<dbReference type="PANTHER" id="PTHR30329:SF21">
    <property type="entry name" value="LIPOPROTEIN YIAD-RELATED"/>
    <property type="match status" value="1"/>
</dbReference>